<dbReference type="EMBL" id="WTVH01000002">
    <property type="protein sequence ID" value="NMF91997.1"/>
    <property type="molecule type" value="Genomic_DNA"/>
</dbReference>
<accession>A0ABX1MVI6</accession>
<protein>
    <submittedName>
        <fullName evidence="1">DUF937 domain-containing protein</fullName>
    </submittedName>
</protein>
<proteinExistence type="predicted"/>
<gene>
    <name evidence="1" type="ORF">GO608_01440</name>
</gene>
<dbReference type="InterPro" id="IPR009282">
    <property type="entry name" value="DUF937"/>
</dbReference>
<dbReference type="RefSeq" id="WP_169197336.1">
    <property type="nucleotide sequence ID" value="NZ_WTVH02000009.1"/>
</dbReference>
<name>A0ABX1MVI6_9RHOO</name>
<keyword evidence="2" id="KW-1185">Reference proteome</keyword>
<sequence length="201" mass="20102">MQITDILAQTGGLQSLARELGLSETQAARGAEALVPAILGGFKKQAQSQPAGAEGLDGLLGQLGGGALLDQVLAPQPTDVSRGDNVLGEIFGSKDVSRAVAQNASDRSGLDPSLLKKMLPMLAMLVAGYLAKQRGAGDAGHSSPMGGGLGGLGGLFGDRPSGAAGDATPGRAAPGLASMLDLDGDGNMLDDILRMAGKVMR</sequence>
<dbReference type="Pfam" id="PF06078">
    <property type="entry name" value="DUF937"/>
    <property type="match status" value="1"/>
</dbReference>
<dbReference type="Proteomes" id="UP000601990">
    <property type="component" value="Unassembled WGS sequence"/>
</dbReference>
<organism evidence="1 2">
    <name type="scientific">Aromatoleum buckelii</name>
    <dbReference type="NCBI Taxonomy" id="200254"/>
    <lineage>
        <taxon>Bacteria</taxon>
        <taxon>Pseudomonadati</taxon>
        <taxon>Pseudomonadota</taxon>
        <taxon>Betaproteobacteria</taxon>
        <taxon>Rhodocyclales</taxon>
        <taxon>Rhodocyclaceae</taxon>
        <taxon>Aromatoleum</taxon>
    </lineage>
</organism>
<reference evidence="1" key="1">
    <citation type="submission" date="2019-12" db="EMBL/GenBank/DDBJ databases">
        <title>Comparative genomics gives insights into the taxonomy of the Azoarcus-Aromatoleum group and reveals separate origins of nif in the plant-associated Azoarcus and non-plant-associated Aromatoleum sub-groups.</title>
        <authorList>
            <person name="Lafos M."/>
            <person name="Maluk M."/>
            <person name="Batista M."/>
            <person name="Junghare M."/>
            <person name="Carmona M."/>
            <person name="Faoro H."/>
            <person name="Cruz L.M."/>
            <person name="Battistoni F."/>
            <person name="De Souza E."/>
            <person name="Pedrosa F."/>
            <person name="Chen W.-M."/>
            <person name="Poole P.S."/>
            <person name="Dixon R.A."/>
            <person name="James E.K."/>
        </authorList>
    </citation>
    <scope>NUCLEOTIDE SEQUENCE</scope>
    <source>
        <strain evidence="1">U120</strain>
    </source>
</reference>
<comment type="caution">
    <text evidence="1">The sequence shown here is derived from an EMBL/GenBank/DDBJ whole genome shotgun (WGS) entry which is preliminary data.</text>
</comment>
<evidence type="ECO:0000313" key="1">
    <source>
        <dbReference type="EMBL" id="NMF91997.1"/>
    </source>
</evidence>
<evidence type="ECO:0000313" key="2">
    <source>
        <dbReference type="Proteomes" id="UP000601990"/>
    </source>
</evidence>